<feature type="chain" id="PRO_5047101391" description="Tryptophan 2-monooxygenase" evidence="7">
    <location>
        <begin position="27"/>
        <end position="437"/>
    </location>
</feature>
<dbReference type="GO" id="GO:0016491">
    <property type="term" value="F:oxidoreductase activity"/>
    <property type="evidence" value="ECO:0007669"/>
    <property type="project" value="UniProtKB-KW"/>
</dbReference>
<comment type="catalytic activity">
    <reaction evidence="6">
        <text>L-tryptophan + O2 = indole-3-acetamide + CO2 + H2O</text>
        <dbReference type="Rhea" id="RHEA:16165"/>
        <dbReference type="ChEBI" id="CHEBI:15377"/>
        <dbReference type="ChEBI" id="CHEBI:15379"/>
        <dbReference type="ChEBI" id="CHEBI:16031"/>
        <dbReference type="ChEBI" id="CHEBI:16526"/>
        <dbReference type="ChEBI" id="CHEBI:57912"/>
        <dbReference type="EC" id="1.13.12.3"/>
    </reaction>
</comment>
<dbReference type="EC" id="1.13.12.3" evidence="3"/>
<dbReference type="Pfam" id="PF01593">
    <property type="entry name" value="Amino_oxidase"/>
    <property type="match status" value="1"/>
</dbReference>
<dbReference type="Gene3D" id="3.50.50.60">
    <property type="entry name" value="FAD/NAD(P)-binding domain"/>
    <property type="match status" value="1"/>
</dbReference>
<feature type="signal peptide" evidence="7">
    <location>
        <begin position="1"/>
        <end position="26"/>
    </location>
</feature>
<name>A0ABU3S337_9HYPH</name>
<comment type="caution">
    <text evidence="9">The sequence shown here is derived from an EMBL/GenBank/DDBJ whole genome shotgun (WGS) entry which is preliminary data.</text>
</comment>
<protein>
    <recommendedName>
        <fullName evidence="4">Tryptophan 2-monooxygenase</fullName>
        <ecNumber evidence="3">1.13.12.3</ecNumber>
    </recommendedName>
</protein>
<sequence>MIDRRKLLMGSAALAAASASSGRAQASDHDVVVIGAGAAGIAAARQLQAAGRAVIVLEGRDRLGGRTFTDSSLGPSYDAGAMFIHWAERNPWTTIAQELGIPTPNESWGGGFQLFQNGQPMSQGDRQRRRGAFGQIDRRLETADLKARDMSIAELLGDLGPDLAPIASSGLLLSIGEEAARISARDYQRLWAGEDYVVPSGYGNLVARYGAGLDIRLNQTVTAIRWDGPGVAITTASGTLNARACIVTVPVGVLKAGAIRFTPALPARTQGALAGIGMGALTKIALKVEGNRFGIAPGTSYFEAGANGRLMNFDLFPGDQDLVVGFCGGDYARELSQSGPEAARAHIVDLLATMIGGEFRKAAGPVSFPAWWTDPFARGSYSVCLPGHAGARDVLAEPIGGRLWLAGEATAGGGAMTAGGATLAGRMAAAAVARLKA</sequence>
<dbReference type="InterPro" id="IPR050281">
    <property type="entry name" value="Flavin_monoamine_oxidase"/>
</dbReference>
<dbReference type="InterPro" id="IPR006311">
    <property type="entry name" value="TAT_signal"/>
</dbReference>
<keyword evidence="10" id="KW-1185">Reference proteome</keyword>
<evidence type="ECO:0000256" key="2">
    <source>
        <dbReference type="ARBA" id="ARBA00005833"/>
    </source>
</evidence>
<organism evidence="9 10">
    <name type="scientific">Bosea rubneri</name>
    <dbReference type="NCBI Taxonomy" id="3075434"/>
    <lineage>
        <taxon>Bacteria</taxon>
        <taxon>Pseudomonadati</taxon>
        <taxon>Pseudomonadota</taxon>
        <taxon>Alphaproteobacteria</taxon>
        <taxon>Hyphomicrobiales</taxon>
        <taxon>Boseaceae</taxon>
        <taxon>Bosea</taxon>
    </lineage>
</organism>
<keyword evidence="9" id="KW-0560">Oxidoreductase</keyword>
<evidence type="ECO:0000313" key="10">
    <source>
        <dbReference type="Proteomes" id="UP001254257"/>
    </source>
</evidence>
<feature type="domain" description="Amine oxidase" evidence="8">
    <location>
        <begin position="39"/>
        <end position="432"/>
    </location>
</feature>
<accession>A0ABU3S337</accession>
<gene>
    <name evidence="9" type="ORF">RKE40_04650</name>
</gene>
<evidence type="ECO:0000256" key="5">
    <source>
        <dbReference type="ARBA" id="ARBA00023070"/>
    </source>
</evidence>
<dbReference type="RefSeq" id="WP_316017066.1">
    <property type="nucleotide sequence ID" value="NZ_JAWDID010000004.1"/>
</dbReference>
<evidence type="ECO:0000313" key="9">
    <source>
        <dbReference type="EMBL" id="MDU0339152.1"/>
    </source>
</evidence>
<dbReference type="EMBL" id="JAWDID010000004">
    <property type="protein sequence ID" value="MDU0339152.1"/>
    <property type="molecule type" value="Genomic_DNA"/>
</dbReference>
<dbReference type="PRINTS" id="PR00411">
    <property type="entry name" value="PNDRDTASEI"/>
</dbReference>
<proteinExistence type="inferred from homology"/>
<dbReference type="InterPro" id="IPR002937">
    <property type="entry name" value="Amino_oxidase"/>
</dbReference>
<dbReference type="PANTHER" id="PTHR10742:SF410">
    <property type="entry name" value="LYSINE-SPECIFIC HISTONE DEMETHYLASE 2"/>
    <property type="match status" value="1"/>
</dbReference>
<evidence type="ECO:0000256" key="6">
    <source>
        <dbReference type="ARBA" id="ARBA00047321"/>
    </source>
</evidence>
<keyword evidence="5" id="KW-0073">Auxin biosynthesis</keyword>
<evidence type="ECO:0000256" key="7">
    <source>
        <dbReference type="SAM" id="SignalP"/>
    </source>
</evidence>
<keyword evidence="7" id="KW-0732">Signal</keyword>
<reference evidence="9 10" key="1">
    <citation type="submission" date="2023-09" db="EMBL/GenBank/DDBJ databases">
        <title>Whole genome shotgun sequencing (WGS) of Bosea sp. ZW T0_25, isolated from stored onions (Allium cepa).</title>
        <authorList>
            <person name="Stoll D.A."/>
            <person name="Huch M."/>
        </authorList>
    </citation>
    <scope>NUCLEOTIDE SEQUENCE [LARGE SCALE GENOMIC DNA]</scope>
    <source>
        <strain evidence="9 10">ZW T0_25</strain>
    </source>
</reference>
<dbReference type="InterPro" id="IPR036188">
    <property type="entry name" value="FAD/NAD-bd_sf"/>
</dbReference>
<comment type="similarity">
    <text evidence="2">Belongs to the tryptophan 2-monooxygenase family.</text>
</comment>
<evidence type="ECO:0000256" key="3">
    <source>
        <dbReference type="ARBA" id="ARBA00012535"/>
    </source>
</evidence>
<evidence type="ECO:0000256" key="4">
    <source>
        <dbReference type="ARBA" id="ARBA00017871"/>
    </source>
</evidence>
<dbReference type="SUPFAM" id="SSF51905">
    <property type="entry name" value="FAD/NAD(P)-binding domain"/>
    <property type="match status" value="1"/>
</dbReference>
<dbReference type="Proteomes" id="UP001254257">
    <property type="component" value="Unassembled WGS sequence"/>
</dbReference>
<comment type="pathway">
    <text evidence="1">Plant hormone metabolism; auxin biosynthesis.</text>
</comment>
<evidence type="ECO:0000259" key="8">
    <source>
        <dbReference type="Pfam" id="PF01593"/>
    </source>
</evidence>
<dbReference type="PROSITE" id="PS51318">
    <property type="entry name" value="TAT"/>
    <property type="match status" value="1"/>
</dbReference>
<dbReference type="SUPFAM" id="SSF54373">
    <property type="entry name" value="FAD-linked reductases, C-terminal domain"/>
    <property type="match status" value="1"/>
</dbReference>
<dbReference type="PANTHER" id="PTHR10742">
    <property type="entry name" value="FLAVIN MONOAMINE OXIDASE"/>
    <property type="match status" value="1"/>
</dbReference>
<evidence type="ECO:0000256" key="1">
    <source>
        <dbReference type="ARBA" id="ARBA00004814"/>
    </source>
</evidence>